<evidence type="ECO:0000313" key="5">
    <source>
        <dbReference type="WBParaSite" id="Pan_g11293.t1"/>
    </source>
</evidence>
<dbReference type="GO" id="GO:0000795">
    <property type="term" value="C:synaptonemal complex"/>
    <property type="evidence" value="ECO:0007669"/>
    <property type="project" value="InterPro"/>
</dbReference>
<dbReference type="GO" id="GO:0016925">
    <property type="term" value="P:protein sumoylation"/>
    <property type="evidence" value="ECO:0007669"/>
    <property type="project" value="TreeGrafter"/>
</dbReference>
<name>A0A7E4ZQF8_PANRE</name>
<evidence type="ECO:0000313" key="4">
    <source>
        <dbReference type="Proteomes" id="UP000492821"/>
    </source>
</evidence>
<dbReference type="GO" id="GO:0007131">
    <property type="term" value="P:reciprocal meiotic recombination"/>
    <property type="evidence" value="ECO:0007669"/>
    <property type="project" value="InterPro"/>
</dbReference>
<keyword evidence="2" id="KW-0175">Coiled coil</keyword>
<dbReference type="AlphaFoldDB" id="A0A7E4ZQF8"/>
<sequence>MKRPKFCLVNCKHVLCEPCGIKTASTRKCPICHRGPIKIVPINSKMDKRLQRLFMPPDKLIEEIDKKLGAMRSFEKHQVQLLTEVLGKMQNAFKKTKSECKSQLENEKKSKRALCTELEKIKLKYEELRKSVEQEKLMNTPAINFDGYQTPKTTAYSLVSAASTGFTQFGNLSAMSRRSGIGDALNVSGDSNNGSFRLDLDMTHRVDANSSFRCTTPTLLCGGSDNVDSAMSIRERPFLNTSFGSEPPTKTKRYSVLRECMDEDNEDDVMNRSASSSQGGRFTPTTDPFSSSGIQMVSANSSGSALLNQLTSNGNIPKPTKLATFSGSNRSFNNSVNCSNDSIPSTRSVFAGIVSKGPIVPRF</sequence>
<dbReference type="Proteomes" id="UP000492821">
    <property type="component" value="Unassembled WGS sequence"/>
</dbReference>
<feature type="compositionally biased region" description="Polar residues" evidence="3">
    <location>
        <begin position="272"/>
        <end position="289"/>
    </location>
</feature>
<dbReference type="GO" id="GO:0007129">
    <property type="term" value="P:homologous chromosome pairing at meiosis"/>
    <property type="evidence" value="ECO:0007669"/>
    <property type="project" value="TreeGrafter"/>
</dbReference>
<dbReference type="PANTHER" id="PTHR22663">
    <property type="entry name" value="RING FINGER PROTEIN NARYA-RELATED"/>
    <property type="match status" value="1"/>
</dbReference>
<feature type="region of interest" description="Disordered" evidence="3">
    <location>
        <begin position="268"/>
        <end position="289"/>
    </location>
</feature>
<evidence type="ECO:0000256" key="2">
    <source>
        <dbReference type="SAM" id="Coils"/>
    </source>
</evidence>
<reference evidence="5" key="2">
    <citation type="submission" date="2020-10" db="UniProtKB">
        <authorList>
            <consortium name="WormBaseParasite"/>
        </authorList>
    </citation>
    <scope>IDENTIFICATION</scope>
</reference>
<feature type="coiled-coil region" evidence="2">
    <location>
        <begin position="101"/>
        <end position="138"/>
    </location>
</feature>
<dbReference type="InterPro" id="IPR042123">
    <property type="entry name" value="Zip3/RNF212-like"/>
</dbReference>
<keyword evidence="1" id="KW-0469">Meiosis</keyword>
<dbReference type="GO" id="GO:0019789">
    <property type="term" value="F:SUMO transferase activity"/>
    <property type="evidence" value="ECO:0007669"/>
    <property type="project" value="InterPro"/>
</dbReference>
<evidence type="ECO:0000256" key="1">
    <source>
        <dbReference type="ARBA" id="ARBA00023254"/>
    </source>
</evidence>
<reference evidence="4" key="1">
    <citation type="journal article" date="2013" name="Genetics">
        <title>The draft genome and transcriptome of Panagrellus redivivus are shaped by the harsh demands of a free-living lifestyle.</title>
        <authorList>
            <person name="Srinivasan J."/>
            <person name="Dillman A.R."/>
            <person name="Macchietto M.G."/>
            <person name="Heikkinen L."/>
            <person name="Lakso M."/>
            <person name="Fracchia K.M."/>
            <person name="Antoshechkin I."/>
            <person name="Mortazavi A."/>
            <person name="Wong G."/>
            <person name="Sternberg P.W."/>
        </authorList>
    </citation>
    <scope>NUCLEOTIDE SEQUENCE [LARGE SCALE GENOMIC DNA]</scope>
    <source>
        <strain evidence="4">MT8872</strain>
    </source>
</reference>
<keyword evidence="4" id="KW-1185">Reference proteome</keyword>
<accession>A0A7E4ZQF8</accession>
<dbReference type="PANTHER" id="PTHR22663:SF17">
    <property type="entry name" value="RING FINGER PROTEIN NARYA-RELATED"/>
    <property type="match status" value="1"/>
</dbReference>
<dbReference type="WBParaSite" id="Pan_g11293.t1">
    <property type="protein sequence ID" value="Pan_g11293.t1"/>
    <property type="gene ID" value="Pan_g11293"/>
</dbReference>
<organism evidence="4 5">
    <name type="scientific">Panagrellus redivivus</name>
    <name type="common">Microworm</name>
    <dbReference type="NCBI Taxonomy" id="6233"/>
    <lineage>
        <taxon>Eukaryota</taxon>
        <taxon>Metazoa</taxon>
        <taxon>Ecdysozoa</taxon>
        <taxon>Nematoda</taxon>
        <taxon>Chromadorea</taxon>
        <taxon>Rhabditida</taxon>
        <taxon>Tylenchina</taxon>
        <taxon>Panagrolaimomorpha</taxon>
        <taxon>Panagrolaimoidea</taxon>
        <taxon>Panagrolaimidae</taxon>
        <taxon>Panagrellus</taxon>
    </lineage>
</organism>
<protein>
    <submittedName>
        <fullName evidence="5">RING-type domain-containing protein</fullName>
    </submittedName>
</protein>
<proteinExistence type="predicted"/>
<evidence type="ECO:0000256" key="3">
    <source>
        <dbReference type="SAM" id="MobiDB-lite"/>
    </source>
</evidence>